<name>A0AAN7VGU7_9COLE</name>
<dbReference type="GO" id="GO:0046872">
    <property type="term" value="F:metal ion binding"/>
    <property type="evidence" value="ECO:0007669"/>
    <property type="project" value="UniProtKB-KW"/>
</dbReference>
<evidence type="ECO:0000256" key="6">
    <source>
        <dbReference type="ARBA" id="ARBA00022801"/>
    </source>
</evidence>
<evidence type="ECO:0000256" key="5">
    <source>
        <dbReference type="ARBA" id="ARBA00022723"/>
    </source>
</evidence>
<keyword evidence="4" id="KW-0540">Nuclease</keyword>
<feature type="signal peptide" evidence="8">
    <location>
        <begin position="1"/>
        <end position="23"/>
    </location>
</feature>
<keyword evidence="5" id="KW-0479">Metal-binding</keyword>
<reference evidence="10 11" key="1">
    <citation type="journal article" date="2024" name="Insects">
        <title>An Improved Chromosome-Level Genome Assembly of the Firefly Pyrocoelia pectoralis.</title>
        <authorList>
            <person name="Fu X."/>
            <person name="Meyer-Rochow V.B."/>
            <person name="Ballantyne L."/>
            <person name="Zhu X."/>
        </authorList>
    </citation>
    <scope>NUCLEOTIDE SEQUENCE [LARGE SCALE GENOMIC DNA]</scope>
    <source>
        <strain evidence="10">XCY_ONT2</strain>
    </source>
</reference>
<dbReference type="PANTHER" id="PTHR22930">
    <property type="match status" value="1"/>
</dbReference>
<comment type="cofactor">
    <cofactor evidence="1">
        <name>a divalent metal cation</name>
        <dbReference type="ChEBI" id="CHEBI:60240"/>
    </cofactor>
</comment>
<sequence length="410" mass="47417">MNKKRVVAVISLLGLALLTYRSTKRKQKKRQVWSKSWLLRRNEGRGRGVLAMVKNELKNTDPCGYKNYLRMDNAVFNNLLNLIRTAISKEDTILRQCISAEDRLMVTLRYLATGETLRSLSFATRIAHNTLSVIINEVLHAIVNNLQEEYLKVPQTQEQWKTISKEFYEYWNFPNCIGAMDGKHILFRPLRKDGSFYHNYKGTDSIVLLAIVDAKYKFLMVDIGRNGRISDGGIFQRSPIAYAINNNTLEFPPPKCLPGRNKDIPHVLVADDAFPLKERIMKPYKFHGLSNEQRIYNYRICRARRIVENVFGILTNRFRILLNTMNVNVEKVVLITKVCCILHNYLMTVSPTYSGNIEDEDMTCHLQNLSQQGGNRSAKTPQEIRLEFQKYFNTTGAVPWQNESVRNNVM</sequence>
<gene>
    <name evidence="10" type="ORF">RI129_002892</name>
</gene>
<dbReference type="GO" id="GO:0016787">
    <property type="term" value="F:hydrolase activity"/>
    <property type="evidence" value="ECO:0007669"/>
    <property type="project" value="UniProtKB-KW"/>
</dbReference>
<evidence type="ECO:0000256" key="8">
    <source>
        <dbReference type="SAM" id="SignalP"/>
    </source>
</evidence>
<keyword evidence="7" id="KW-0539">Nucleus</keyword>
<protein>
    <recommendedName>
        <fullName evidence="9">DDE Tnp4 domain-containing protein</fullName>
    </recommendedName>
</protein>
<evidence type="ECO:0000259" key="9">
    <source>
        <dbReference type="Pfam" id="PF13359"/>
    </source>
</evidence>
<organism evidence="10 11">
    <name type="scientific">Pyrocoelia pectoralis</name>
    <dbReference type="NCBI Taxonomy" id="417401"/>
    <lineage>
        <taxon>Eukaryota</taxon>
        <taxon>Metazoa</taxon>
        <taxon>Ecdysozoa</taxon>
        <taxon>Arthropoda</taxon>
        <taxon>Hexapoda</taxon>
        <taxon>Insecta</taxon>
        <taxon>Pterygota</taxon>
        <taxon>Neoptera</taxon>
        <taxon>Endopterygota</taxon>
        <taxon>Coleoptera</taxon>
        <taxon>Polyphaga</taxon>
        <taxon>Elateriformia</taxon>
        <taxon>Elateroidea</taxon>
        <taxon>Lampyridae</taxon>
        <taxon>Lampyrinae</taxon>
        <taxon>Pyrocoelia</taxon>
    </lineage>
</organism>
<dbReference type="InterPro" id="IPR027806">
    <property type="entry name" value="HARBI1_dom"/>
</dbReference>
<dbReference type="GO" id="GO:0004518">
    <property type="term" value="F:nuclease activity"/>
    <property type="evidence" value="ECO:0007669"/>
    <property type="project" value="UniProtKB-KW"/>
</dbReference>
<proteinExistence type="inferred from homology"/>
<dbReference type="PANTHER" id="PTHR22930:SF269">
    <property type="entry name" value="NUCLEASE HARBI1-LIKE PROTEIN"/>
    <property type="match status" value="1"/>
</dbReference>
<evidence type="ECO:0000256" key="3">
    <source>
        <dbReference type="ARBA" id="ARBA00006958"/>
    </source>
</evidence>
<evidence type="ECO:0000256" key="4">
    <source>
        <dbReference type="ARBA" id="ARBA00022722"/>
    </source>
</evidence>
<comment type="similarity">
    <text evidence="3">Belongs to the HARBI1 family.</text>
</comment>
<dbReference type="Pfam" id="PF13359">
    <property type="entry name" value="DDE_Tnp_4"/>
    <property type="match status" value="1"/>
</dbReference>
<evidence type="ECO:0000256" key="7">
    <source>
        <dbReference type="ARBA" id="ARBA00023242"/>
    </source>
</evidence>
<dbReference type="AlphaFoldDB" id="A0AAN7VGU7"/>
<keyword evidence="8" id="KW-0732">Signal</keyword>
<evidence type="ECO:0000313" key="10">
    <source>
        <dbReference type="EMBL" id="KAK5648000.1"/>
    </source>
</evidence>
<comment type="caution">
    <text evidence="10">The sequence shown here is derived from an EMBL/GenBank/DDBJ whole genome shotgun (WGS) entry which is preliminary data.</text>
</comment>
<keyword evidence="6" id="KW-0378">Hydrolase</keyword>
<evidence type="ECO:0000256" key="1">
    <source>
        <dbReference type="ARBA" id="ARBA00001968"/>
    </source>
</evidence>
<keyword evidence="11" id="KW-1185">Reference proteome</keyword>
<dbReference type="GO" id="GO:0005634">
    <property type="term" value="C:nucleus"/>
    <property type="evidence" value="ECO:0007669"/>
    <property type="project" value="UniProtKB-SubCell"/>
</dbReference>
<evidence type="ECO:0000256" key="2">
    <source>
        <dbReference type="ARBA" id="ARBA00004123"/>
    </source>
</evidence>
<evidence type="ECO:0000313" key="11">
    <source>
        <dbReference type="Proteomes" id="UP001329430"/>
    </source>
</evidence>
<dbReference type="Proteomes" id="UP001329430">
    <property type="component" value="Chromosome 2"/>
</dbReference>
<accession>A0AAN7VGU7</accession>
<feature type="domain" description="DDE Tnp4" evidence="9">
    <location>
        <begin position="181"/>
        <end position="344"/>
    </location>
</feature>
<comment type="subcellular location">
    <subcellularLocation>
        <location evidence="2">Nucleus</location>
    </subcellularLocation>
</comment>
<dbReference type="InterPro" id="IPR045249">
    <property type="entry name" value="HARBI1-like"/>
</dbReference>
<feature type="chain" id="PRO_5042824118" description="DDE Tnp4 domain-containing protein" evidence="8">
    <location>
        <begin position="24"/>
        <end position="410"/>
    </location>
</feature>
<dbReference type="EMBL" id="JAVRBK010000002">
    <property type="protein sequence ID" value="KAK5648000.1"/>
    <property type="molecule type" value="Genomic_DNA"/>
</dbReference>